<dbReference type="InParanoid" id="A0A0Q3FAN5"/>
<protein>
    <submittedName>
        <fullName evidence="2 3">Uncharacterized protein</fullName>
    </submittedName>
</protein>
<accession>A0A0Q3FAN5</accession>
<reference evidence="2 3" key="1">
    <citation type="journal article" date="2010" name="Nature">
        <title>Genome sequencing and analysis of the model grass Brachypodium distachyon.</title>
        <authorList>
            <consortium name="International Brachypodium Initiative"/>
        </authorList>
    </citation>
    <scope>NUCLEOTIDE SEQUENCE [LARGE SCALE GENOMIC DNA]</scope>
    <source>
        <strain evidence="2 3">Bd21</strain>
    </source>
</reference>
<dbReference type="Gramene" id="KQJ96382">
    <property type="protein sequence ID" value="KQJ96382"/>
    <property type="gene ID" value="BRADI_3g22778v3"/>
</dbReference>
<gene>
    <name evidence="2" type="ORF">BRADI_3g22778v3</name>
</gene>
<dbReference type="EnsemblPlants" id="KQJ96382">
    <property type="protein sequence ID" value="KQJ96382"/>
    <property type="gene ID" value="BRADI_3g22778v3"/>
</dbReference>
<keyword evidence="4" id="KW-1185">Reference proteome</keyword>
<evidence type="ECO:0000313" key="2">
    <source>
        <dbReference type="EMBL" id="KQJ96382.1"/>
    </source>
</evidence>
<evidence type="ECO:0000313" key="3">
    <source>
        <dbReference type="EnsemblPlants" id="KQJ96382"/>
    </source>
</evidence>
<proteinExistence type="predicted"/>
<evidence type="ECO:0000313" key="4">
    <source>
        <dbReference type="Proteomes" id="UP000008810"/>
    </source>
</evidence>
<reference evidence="2" key="2">
    <citation type="submission" date="2017-06" db="EMBL/GenBank/DDBJ databases">
        <title>WGS assembly of Brachypodium distachyon.</title>
        <authorList>
            <consortium name="The International Brachypodium Initiative"/>
            <person name="Lucas S."/>
            <person name="Harmon-Smith M."/>
            <person name="Lail K."/>
            <person name="Tice H."/>
            <person name="Grimwood J."/>
            <person name="Bruce D."/>
            <person name="Barry K."/>
            <person name="Shu S."/>
            <person name="Lindquist E."/>
            <person name="Wang M."/>
            <person name="Pitluck S."/>
            <person name="Vogel J.P."/>
            <person name="Garvin D.F."/>
            <person name="Mockler T.C."/>
            <person name="Schmutz J."/>
            <person name="Rokhsar D."/>
            <person name="Bevan M.W."/>
        </authorList>
    </citation>
    <scope>NUCLEOTIDE SEQUENCE</scope>
    <source>
        <strain evidence="2">Bd21</strain>
    </source>
</reference>
<sequence>MWPRAFCHHAHPPAVPLLLATRFPRRALLPCRLCAPSLPLAKRTQRTETATKRSRWRCGGPAGARRRPRRPNQALLRPNRWRREPAAGGVGGAIGGLTGSIQWGEGLVGSTGGSWRRAEAEDGRRRGKVGSGGRTRKRRKQGSYFPAGALRGLGWSRVGGKLELHVTKSKLLRP</sequence>
<dbReference type="AlphaFoldDB" id="A0A0Q3FAN5"/>
<dbReference type="Proteomes" id="UP000008810">
    <property type="component" value="Chromosome 3"/>
</dbReference>
<feature type="region of interest" description="Disordered" evidence="1">
    <location>
        <begin position="44"/>
        <end position="78"/>
    </location>
</feature>
<organism evidence="2">
    <name type="scientific">Brachypodium distachyon</name>
    <name type="common">Purple false brome</name>
    <name type="synonym">Trachynia distachya</name>
    <dbReference type="NCBI Taxonomy" id="15368"/>
    <lineage>
        <taxon>Eukaryota</taxon>
        <taxon>Viridiplantae</taxon>
        <taxon>Streptophyta</taxon>
        <taxon>Embryophyta</taxon>
        <taxon>Tracheophyta</taxon>
        <taxon>Spermatophyta</taxon>
        <taxon>Magnoliopsida</taxon>
        <taxon>Liliopsida</taxon>
        <taxon>Poales</taxon>
        <taxon>Poaceae</taxon>
        <taxon>BOP clade</taxon>
        <taxon>Pooideae</taxon>
        <taxon>Stipodae</taxon>
        <taxon>Brachypodieae</taxon>
        <taxon>Brachypodium</taxon>
    </lineage>
</organism>
<name>A0A0Q3FAN5_BRADI</name>
<reference evidence="3" key="3">
    <citation type="submission" date="2018-08" db="UniProtKB">
        <authorList>
            <consortium name="EnsemblPlants"/>
        </authorList>
    </citation>
    <scope>IDENTIFICATION</scope>
    <source>
        <strain evidence="3">cv. Bd21</strain>
    </source>
</reference>
<evidence type="ECO:0000256" key="1">
    <source>
        <dbReference type="SAM" id="MobiDB-lite"/>
    </source>
</evidence>
<feature type="region of interest" description="Disordered" evidence="1">
    <location>
        <begin position="112"/>
        <end position="145"/>
    </location>
</feature>
<dbReference type="EMBL" id="CM000882">
    <property type="protein sequence ID" value="KQJ96382.1"/>
    <property type="molecule type" value="Genomic_DNA"/>
</dbReference>